<dbReference type="SUPFAM" id="SSF54001">
    <property type="entry name" value="Cysteine proteinases"/>
    <property type="match status" value="1"/>
</dbReference>
<feature type="region of interest" description="Disordered" evidence="8">
    <location>
        <begin position="208"/>
        <end position="234"/>
    </location>
</feature>
<feature type="compositionally biased region" description="Low complexity" evidence="8">
    <location>
        <begin position="215"/>
        <end position="234"/>
    </location>
</feature>
<feature type="signal peptide" evidence="9">
    <location>
        <begin position="1"/>
        <end position="23"/>
    </location>
</feature>
<keyword evidence="5" id="KW-0378">Hydrolase</keyword>
<proteinExistence type="inferred from homology"/>
<dbReference type="Proteomes" id="UP001500866">
    <property type="component" value="Unassembled WGS sequence"/>
</dbReference>
<evidence type="ECO:0000256" key="4">
    <source>
        <dbReference type="ARBA" id="ARBA00022737"/>
    </source>
</evidence>
<feature type="region of interest" description="Disordered" evidence="8">
    <location>
        <begin position="133"/>
        <end position="162"/>
    </location>
</feature>
<reference evidence="13" key="1">
    <citation type="journal article" date="2019" name="Int. J. Syst. Evol. Microbiol.">
        <title>The Global Catalogue of Microorganisms (GCM) 10K type strain sequencing project: providing services to taxonomists for standard genome sequencing and annotation.</title>
        <authorList>
            <consortium name="The Broad Institute Genomics Platform"/>
            <consortium name="The Broad Institute Genome Sequencing Center for Infectious Disease"/>
            <person name="Wu L."/>
            <person name="Ma J."/>
        </authorList>
    </citation>
    <scope>NUCLEOTIDE SEQUENCE [LARGE SCALE GENOMIC DNA]</scope>
    <source>
        <strain evidence="13">JCM 15395</strain>
    </source>
</reference>
<feature type="region of interest" description="Disordered" evidence="8">
    <location>
        <begin position="72"/>
        <end position="93"/>
    </location>
</feature>
<evidence type="ECO:0000259" key="11">
    <source>
        <dbReference type="PROSITE" id="PS51935"/>
    </source>
</evidence>
<evidence type="ECO:0000256" key="8">
    <source>
        <dbReference type="SAM" id="MobiDB-lite"/>
    </source>
</evidence>
<dbReference type="SMART" id="SM00257">
    <property type="entry name" value="LysM"/>
    <property type="match status" value="3"/>
</dbReference>
<evidence type="ECO:0000256" key="5">
    <source>
        <dbReference type="ARBA" id="ARBA00022801"/>
    </source>
</evidence>
<comment type="similarity">
    <text evidence="1">Belongs to the peptidase C40 family.</text>
</comment>
<keyword evidence="6" id="KW-0788">Thiol protease</keyword>
<dbReference type="PROSITE" id="PS51935">
    <property type="entry name" value="NLPC_P60"/>
    <property type="match status" value="1"/>
</dbReference>
<dbReference type="PROSITE" id="PS51782">
    <property type="entry name" value="LYSM"/>
    <property type="match status" value="3"/>
</dbReference>
<feature type="domain" description="LysM" evidence="10">
    <location>
        <begin position="29"/>
        <end position="72"/>
    </location>
</feature>
<evidence type="ECO:0000256" key="6">
    <source>
        <dbReference type="ARBA" id="ARBA00022807"/>
    </source>
</evidence>
<dbReference type="SUPFAM" id="SSF54106">
    <property type="entry name" value="LysM domain"/>
    <property type="match status" value="3"/>
</dbReference>
<keyword evidence="4" id="KW-0677">Repeat</keyword>
<dbReference type="InterPro" id="IPR038765">
    <property type="entry name" value="Papain-like_cys_pep_sf"/>
</dbReference>
<dbReference type="PANTHER" id="PTHR33734:SF22">
    <property type="entry name" value="MEMBRANE-BOUND LYTIC MUREIN TRANSGLYCOSYLASE D"/>
    <property type="match status" value="1"/>
</dbReference>
<keyword evidence="13" id="KW-1185">Reference proteome</keyword>
<keyword evidence="3 9" id="KW-0732">Signal</keyword>
<dbReference type="RefSeq" id="WP_343813518.1">
    <property type="nucleotide sequence ID" value="NZ_BAAADS010000017.1"/>
</dbReference>
<feature type="domain" description="LysM" evidence="10">
    <location>
        <begin position="89"/>
        <end position="132"/>
    </location>
</feature>
<dbReference type="Gene3D" id="3.10.350.10">
    <property type="entry name" value="LysM domain"/>
    <property type="match status" value="3"/>
</dbReference>
<evidence type="ECO:0000313" key="12">
    <source>
        <dbReference type="EMBL" id="GAA0606281.1"/>
    </source>
</evidence>
<protein>
    <recommendedName>
        <fullName evidence="14">Peptidoglycan endopeptidase LytE</fullName>
    </recommendedName>
</protein>
<feature type="domain" description="NlpC/P60" evidence="11">
    <location>
        <begin position="238"/>
        <end position="358"/>
    </location>
</feature>
<dbReference type="InterPro" id="IPR036779">
    <property type="entry name" value="LysM_dom_sf"/>
</dbReference>
<dbReference type="Gene3D" id="3.90.1720.10">
    <property type="entry name" value="endopeptidase domain like (from Nostoc punctiforme)"/>
    <property type="match status" value="1"/>
</dbReference>
<dbReference type="Pfam" id="PF00877">
    <property type="entry name" value="NLPC_P60"/>
    <property type="match status" value="1"/>
</dbReference>
<dbReference type="Pfam" id="PF01476">
    <property type="entry name" value="LysM"/>
    <property type="match status" value="3"/>
</dbReference>
<dbReference type="InterPro" id="IPR000064">
    <property type="entry name" value="NLP_P60_dom"/>
</dbReference>
<name>A0ABP3RG69_9BACI</name>
<dbReference type="CDD" id="cd00118">
    <property type="entry name" value="LysM"/>
    <property type="match status" value="3"/>
</dbReference>
<dbReference type="PANTHER" id="PTHR33734">
    <property type="entry name" value="LYSM DOMAIN-CONTAINING GPI-ANCHORED PROTEIN 2"/>
    <property type="match status" value="1"/>
</dbReference>
<dbReference type="EMBL" id="BAAADS010000017">
    <property type="protein sequence ID" value="GAA0606281.1"/>
    <property type="molecule type" value="Genomic_DNA"/>
</dbReference>
<organism evidence="12 13">
    <name type="scientific">Virgibacillus siamensis</name>
    <dbReference type="NCBI Taxonomy" id="480071"/>
    <lineage>
        <taxon>Bacteria</taxon>
        <taxon>Bacillati</taxon>
        <taxon>Bacillota</taxon>
        <taxon>Bacilli</taxon>
        <taxon>Bacillales</taxon>
        <taxon>Bacillaceae</taxon>
        <taxon>Virgibacillus</taxon>
    </lineage>
</organism>
<evidence type="ECO:0000256" key="9">
    <source>
        <dbReference type="SAM" id="SignalP"/>
    </source>
</evidence>
<feature type="compositionally biased region" description="Low complexity" evidence="8">
    <location>
        <begin position="133"/>
        <end position="160"/>
    </location>
</feature>
<accession>A0ABP3RG69</accession>
<comment type="caution">
    <text evidence="12">The sequence shown here is derived from an EMBL/GenBank/DDBJ whole genome shotgun (WGS) entry which is preliminary data.</text>
</comment>
<feature type="domain" description="LysM" evidence="10">
    <location>
        <begin position="161"/>
        <end position="204"/>
    </location>
</feature>
<dbReference type="InterPro" id="IPR018392">
    <property type="entry name" value="LysM"/>
</dbReference>
<evidence type="ECO:0000259" key="10">
    <source>
        <dbReference type="PROSITE" id="PS51782"/>
    </source>
</evidence>
<feature type="chain" id="PRO_5046335318" description="Peptidoglycan endopeptidase LytE" evidence="9">
    <location>
        <begin position="24"/>
        <end position="358"/>
    </location>
</feature>
<gene>
    <name evidence="12" type="ORF">GCM10009001_24390</name>
</gene>
<evidence type="ECO:0008006" key="14">
    <source>
        <dbReference type="Google" id="ProtNLM"/>
    </source>
</evidence>
<sequence>MANKKIFMSVTATAFIASAFIGAQDAEAASYKVKSGDSLWGIAQKHNTSVANLKDWNDLSSNLIFPNQVLETSKSSNSTNQSTNNSSKSTYTVKSGDTLSGIASRHNISLSDLMDWNNLDSWLIHPGDKLAVSKGAGSSSNSGSSAGSGSSSGEPSTGSATVYTVKSGDTLSEIGAQHNVSVRELKRWNDLSSSLIYVGQKLNIGSSGNGGSDAGSGSNAGSSGNSGSSSGGSAVDTDYNVNELVSTAKNQLGVGYAWGGTTPSGFDCSGYIYYVYNKAGKNLSRLSTEGYFNRSFYVNKPQVGDLVFFENTYKSGISHMGIYLGNNRFINASSDGVEIANLDNPYWSKHFDSFKRFY</sequence>
<evidence type="ECO:0000256" key="2">
    <source>
        <dbReference type="ARBA" id="ARBA00022670"/>
    </source>
</evidence>
<evidence type="ECO:0000256" key="1">
    <source>
        <dbReference type="ARBA" id="ARBA00007074"/>
    </source>
</evidence>
<keyword evidence="2" id="KW-0645">Protease</keyword>
<evidence type="ECO:0000256" key="7">
    <source>
        <dbReference type="ARBA" id="ARBA00023316"/>
    </source>
</evidence>
<evidence type="ECO:0000256" key="3">
    <source>
        <dbReference type="ARBA" id="ARBA00022729"/>
    </source>
</evidence>
<evidence type="ECO:0000313" key="13">
    <source>
        <dbReference type="Proteomes" id="UP001500866"/>
    </source>
</evidence>
<keyword evidence="7" id="KW-0961">Cell wall biogenesis/degradation</keyword>